<dbReference type="PANTHER" id="PTHR10131">
    <property type="entry name" value="TNF RECEPTOR ASSOCIATED FACTOR"/>
    <property type="match status" value="1"/>
</dbReference>
<dbReference type="EMBL" id="JAPFCC010000001">
    <property type="protein sequence ID" value="MCW7552960.1"/>
    <property type="molecule type" value="Genomic_DNA"/>
</dbReference>
<dbReference type="RefSeq" id="WP_262567857.1">
    <property type="nucleotide sequence ID" value="NZ_JAPFCC010000001.1"/>
</dbReference>
<keyword evidence="2" id="KW-0732">Signal</keyword>
<protein>
    <recommendedName>
        <fullName evidence="3">MATH domain-containing protein</fullName>
    </recommendedName>
</protein>
<dbReference type="Pfam" id="PF21355">
    <property type="entry name" value="TRAF-mep_MATH"/>
    <property type="match status" value="1"/>
</dbReference>
<feature type="chain" id="PRO_5046271155" description="MATH domain-containing protein" evidence="2">
    <location>
        <begin position="29"/>
        <end position="509"/>
    </location>
</feature>
<evidence type="ECO:0000259" key="3">
    <source>
        <dbReference type="PROSITE" id="PS50144"/>
    </source>
</evidence>
<dbReference type="InterPro" id="IPR002083">
    <property type="entry name" value="MATH/TRAF_dom"/>
</dbReference>
<gene>
    <name evidence="4" type="ORF">NX722_09965</name>
</gene>
<dbReference type="Proteomes" id="UP001209854">
    <property type="component" value="Unassembled WGS sequence"/>
</dbReference>
<reference evidence="4 5" key="1">
    <citation type="submission" date="2022-10" db="EMBL/GenBank/DDBJ databases">
        <title>High-quality genome sequences of two octocoral-associated bacteria, Endozoicomonas euniceicola EF212 and Endozoicomonas gorgoniicola PS125.</title>
        <authorList>
            <person name="Chiou Y.-J."/>
            <person name="Chen Y.-H."/>
        </authorList>
    </citation>
    <scope>NUCLEOTIDE SEQUENCE [LARGE SCALE GENOMIC DNA]</scope>
    <source>
        <strain evidence="4 5">PS125</strain>
    </source>
</reference>
<evidence type="ECO:0000313" key="5">
    <source>
        <dbReference type="Proteomes" id="UP001209854"/>
    </source>
</evidence>
<feature type="domain" description="MATH" evidence="3">
    <location>
        <begin position="364"/>
        <end position="508"/>
    </location>
</feature>
<evidence type="ECO:0000256" key="1">
    <source>
        <dbReference type="SAM" id="MobiDB-lite"/>
    </source>
</evidence>
<feature type="region of interest" description="Disordered" evidence="1">
    <location>
        <begin position="153"/>
        <end position="205"/>
    </location>
</feature>
<name>A0ABT3MU98_9GAMM</name>
<accession>A0ABT3MU98</accession>
<feature type="compositionally biased region" description="Polar residues" evidence="1">
    <location>
        <begin position="274"/>
        <end position="293"/>
    </location>
</feature>
<evidence type="ECO:0000256" key="2">
    <source>
        <dbReference type="SAM" id="SignalP"/>
    </source>
</evidence>
<dbReference type="SMART" id="SM00061">
    <property type="entry name" value="MATH"/>
    <property type="match status" value="1"/>
</dbReference>
<organism evidence="4 5">
    <name type="scientific">Endozoicomonas gorgoniicola</name>
    <dbReference type="NCBI Taxonomy" id="1234144"/>
    <lineage>
        <taxon>Bacteria</taxon>
        <taxon>Pseudomonadati</taxon>
        <taxon>Pseudomonadota</taxon>
        <taxon>Gammaproteobacteria</taxon>
        <taxon>Oceanospirillales</taxon>
        <taxon>Endozoicomonadaceae</taxon>
        <taxon>Endozoicomonas</taxon>
    </lineage>
</organism>
<comment type="caution">
    <text evidence="4">The sequence shown here is derived from an EMBL/GenBank/DDBJ whole genome shotgun (WGS) entry which is preliminary data.</text>
</comment>
<dbReference type="InterPro" id="IPR049342">
    <property type="entry name" value="TRAF1-6_MATH_dom"/>
</dbReference>
<feature type="signal peptide" evidence="2">
    <location>
        <begin position="1"/>
        <end position="28"/>
    </location>
</feature>
<dbReference type="PANTHER" id="PTHR10131:SF138">
    <property type="entry name" value="RE66324P"/>
    <property type="match status" value="1"/>
</dbReference>
<feature type="region of interest" description="Disordered" evidence="1">
    <location>
        <begin position="269"/>
        <end position="293"/>
    </location>
</feature>
<dbReference type="Gene3D" id="2.60.210.10">
    <property type="entry name" value="Apoptosis, Tumor Necrosis Factor Receptor Associated Protein 2, Chain A"/>
    <property type="match status" value="1"/>
</dbReference>
<dbReference type="PROSITE" id="PS50144">
    <property type="entry name" value="MATH"/>
    <property type="match status" value="1"/>
</dbReference>
<evidence type="ECO:0000313" key="4">
    <source>
        <dbReference type="EMBL" id="MCW7552960.1"/>
    </source>
</evidence>
<sequence length="509" mass="56576">MKFCPFKCFRYCFVVLTLITLWSRHCLAFSRYEENNSPVELLTRTKALYSLQKYLPEPMPDATDTSGVVNNDLPNTGLIAIGGMVFSFVKAWLTSEENNDYPDKLTTTDEVSLVTVKSDADELLFNTYQFELLSETSDSDTFQVNYRFREVPNTKGPLSSRSSGGGGSSSKTTHPGNTAAMLSRNSASKGGACGGGGGGDKKPDGTNYSRLADNAGAIDISDIQESLEALYLLACSSELPENRQELQLNVMNTKIKVLNLHIERLRSELKTSKSEQGSSNRTPFQAPSTSTTYIDNEIRKVNDQIRTLELKIEGTNRNLVANANNMTGLQERLTGMEQRLNNMEASPVGSGNQLRQVPQPTSYNGILLWRIDSFNQRRNDAINGVKTALYSEPFYTDQFGYKCCAKVYLNGDGFGKGSHISLFFVVMRGDYDALQSWPFLKKITMMLMDQGEGEHMLDAFHSDPQSSSFQRPKSDSNIASGSPLFMELDSLANHQYVKDDVIFIKIIVN</sequence>
<proteinExistence type="predicted"/>
<dbReference type="InterPro" id="IPR008974">
    <property type="entry name" value="TRAF-like"/>
</dbReference>
<keyword evidence="5" id="KW-1185">Reference proteome</keyword>
<dbReference type="SUPFAM" id="SSF49599">
    <property type="entry name" value="TRAF domain-like"/>
    <property type="match status" value="1"/>
</dbReference>